<comment type="caution">
    <text evidence="3">The sequence shown here is derived from an EMBL/GenBank/DDBJ whole genome shotgun (WGS) entry which is preliminary data.</text>
</comment>
<keyword evidence="2" id="KW-0732">Signal</keyword>
<feature type="compositionally biased region" description="Pro residues" evidence="1">
    <location>
        <begin position="369"/>
        <end position="385"/>
    </location>
</feature>
<name>A0A9D2XFL2_NOTFU</name>
<reference evidence="3" key="1">
    <citation type="submission" date="2020-03" db="EMBL/GenBank/DDBJ databases">
        <title>Intra-Species Differences in Population Size shape Life History and Genome Evolution.</title>
        <authorList>
            <person name="Willemsen D."/>
            <person name="Cui R."/>
            <person name="Valenzano D.R."/>
        </authorList>
    </citation>
    <scope>NUCLEOTIDE SEQUENCE</scope>
    <source>
        <strain evidence="3">GRZ</strain>
        <tissue evidence="3">Whole</tissue>
    </source>
</reference>
<feature type="region of interest" description="Disordered" evidence="1">
    <location>
        <begin position="92"/>
        <end position="199"/>
    </location>
</feature>
<sequence length="409" mass="41607">MERPSIGSSGNTLLWECLLRWLTLSTSRPCSPSAISPQTPPPNLGLGDPLHPPRVRWEVGLGGAAGPLRLCGHQTGCVLPRSWPTALGRNPCPAVTSSPGAAPWLTRTPADVTSSSSVSQPPEGVARTSCGRGTRPEDTPPEVSSHSRGATRGTIRRGRGSRVVPSISEAPAPRASLDPQPPSPVQSAPPSSTGQETDPAANATELAGLQTELIHLGQLLSLQDVQQETLSALVLQEAFQVQSAAPPPVKSAALPSEPPAAPIPVKSVAPPPESPAAPPPVESAALHPELTGALPLVKSAAPPPKPPAAPSPVESASLPAVAPPPEPPVASPSVESVSPPAVASLPESPAAPPPVKSVALPSVKSVAPTTPPPVKSAAPTAPPPVESAAPPAKLHLQSSQHHLLLWFHL</sequence>
<feature type="compositionally biased region" description="Low complexity" evidence="1">
    <location>
        <begin position="356"/>
        <end position="368"/>
    </location>
</feature>
<dbReference type="KEGG" id="nfu:107395623"/>
<feature type="compositionally biased region" description="Low complexity" evidence="1">
    <location>
        <begin position="331"/>
        <end position="348"/>
    </location>
</feature>
<dbReference type="Proteomes" id="UP000822369">
    <property type="component" value="Chromosome 19"/>
</dbReference>
<feature type="compositionally biased region" description="Pro residues" evidence="1">
    <location>
        <begin position="321"/>
        <end position="330"/>
    </location>
</feature>
<evidence type="ECO:0000313" key="3">
    <source>
        <dbReference type="EMBL" id="KAF7200773.1"/>
    </source>
</evidence>
<protein>
    <submittedName>
        <fullName evidence="3">Vegetative cell wall protein gp1-like</fullName>
    </submittedName>
</protein>
<feature type="signal peptide" evidence="2">
    <location>
        <begin position="1"/>
        <end position="27"/>
    </location>
</feature>
<feature type="region of interest" description="Disordered" evidence="1">
    <location>
        <begin position="30"/>
        <end position="51"/>
    </location>
</feature>
<evidence type="ECO:0000313" key="4">
    <source>
        <dbReference type="Proteomes" id="UP000822369"/>
    </source>
</evidence>
<organism evidence="3 4">
    <name type="scientific">Nothobranchius furzeri</name>
    <name type="common">Turquoise killifish</name>
    <dbReference type="NCBI Taxonomy" id="105023"/>
    <lineage>
        <taxon>Eukaryota</taxon>
        <taxon>Metazoa</taxon>
        <taxon>Chordata</taxon>
        <taxon>Craniata</taxon>
        <taxon>Vertebrata</taxon>
        <taxon>Euteleostomi</taxon>
        <taxon>Actinopterygii</taxon>
        <taxon>Neopterygii</taxon>
        <taxon>Teleostei</taxon>
        <taxon>Neoteleostei</taxon>
        <taxon>Acanthomorphata</taxon>
        <taxon>Ovalentaria</taxon>
        <taxon>Atherinomorphae</taxon>
        <taxon>Cyprinodontiformes</taxon>
        <taxon>Nothobranchiidae</taxon>
        <taxon>Nothobranchius</taxon>
    </lineage>
</organism>
<feature type="region of interest" description="Disordered" evidence="1">
    <location>
        <begin position="296"/>
        <end position="393"/>
    </location>
</feature>
<evidence type="ECO:0000256" key="2">
    <source>
        <dbReference type="SAM" id="SignalP"/>
    </source>
</evidence>
<feature type="compositionally biased region" description="Low complexity" evidence="1">
    <location>
        <begin position="311"/>
        <end position="320"/>
    </location>
</feature>
<dbReference type="EMBL" id="JAAVVJ010000019">
    <property type="protein sequence ID" value="KAF7200773.1"/>
    <property type="molecule type" value="Genomic_DNA"/>
</dbReference>
<feature type="region of interest" description="Disordered" evidence="1">
    <location>
        <begin position="247"/>
        <end position="283"/>
    </location>
</feature>
<evidence type="ECO:0000256" key="1">
    <source>
        <dbReference type="SAM" id="MobiDB-lite"/>
    </source>
</evidence>
<feature type="compositionally biased region" description="Pro residues" evidence="1">
    <location>
        <begin position="301"/>
        <end position="310"/>
    </location>
</feature>
<feature type="compositionally biased region" description="Polar residues" evidence="1">
    <location>
        <begin position="111"/>
        <end position="120"/>
    </location>
</feature>
<dbReference type="AlphaFoldDB" id="A0A9D2XFL2"/>
<proteinExistence type="predicted"/>
<feature type="compositionally biased region" description="Pro residues" evidence="1">
    <location>
        <begin position="269"/>
        <end position="281"/>
    </location>
</feature>
<accession>A0A9D2XFL2</accession>
<gene>
    <name evidence="3" type="ORF">G4P62_017970</name>
</gene>
<feature type="chain" id="PRO_5038365498" evidence="2">
    <location>
        <begin position="28"/>
        <end position="409"/>
    </location>
</feature>